<evidence type="ECO:0000313" key="2">
    <source>
        <dbReference type="Proteomes" id="UP000823388"/>
    </source>
</evidence>
<dbReference type="AlphaFoldDB" id="A0A8T0QZA2"/>
<gene>
    <name evidence="1" type="ORF">PVAP13_6NG202306</name>
</gene>
<evidence type="ECO:0000313" key="1">
    <source>
        <dbReference type="EMBL" id="KAG2578571.1"/>
    </source>
</evidence>
<dbReference type="EMBL" id="CM029048">
    <property type="protein sequence ID" value="KAG2578571.1"/>
    <property type="molecule type" value="Genomic_DNA"/>
</dbReference>
<sequence length="93" mass="9887">MGVASRQTWQAVPLRSLRSCLLPSVGTCGTSSLSLQIWPCRIGVVAGGRPCRPVGAAACVLPALLLRPLPLPRCRHLMASVTRDLEVVAEEGR</sequence>
<proteinExistence type="predicted"/>
<protein>
    <submittedName>
        <fullName evidence="1">Uncharacterized protein</fullName>
    </submittedName>
</protein>
<comment type="caution">
    <text evidence="1">The sequence shown here is derived from an EMBL/GenBank/DDBJ whole genome shotgun (WGS) entry which is preliminary data.</text>
</comment>
<accession>A0A8T0QZA2</accession>
<name>A0A8T0QZA2_PANVG</name>
<dbReference type="Proteomes" id="UP000823388">
    <property type="component" value="Chromosome 6N"/>
</dbReference>
<reference evidence="1" key="1">
    <citation type="submission" date="2020-05" db="EMBL/GenBank/DDBJ databases">
        <title>WGS assembly of Panicum virgatum.</title>
        <authorList>
            <person name="Lovell J.T."/>
            <person name="Jenkins J."/>
            <person name="Shu S."/>
            <person name="Juenger T.E."/>
            <person name="Schmutz J."/>
        </authorList>
    </citation>
    <scope>NUCLEOTIDE SEQUENCE</scope>
    <source>
        <strain evidence="1">AP13</strain>
    </source>
</reference>
<keyword evidence="2" id="KW-1185">Reference proteome</keyword>
<organism evidence="1 2">
    <name type="scientific">Panicum virgatum</name>
    <name type="common">Blackwell switchgrass</name>
    <dbReference type="NCBI Taxonomy" id="38727"/>
    <lineage>
        <taxon>Eukaryota</taxon>
        <taxon>Viridiplantae</taxon>
        <taxon>Streptophyta</taxon>
        <taxon>Embryophyta</taxon>
        <taxon>Tracheophyta</taxon>
        <taxon>Spermatophyta</taxon>
        <taxon>Magnoliopsida</taxon>
        <taxon>Liliopsida</taxon>
        <taxon>Poales</taxon>
        <taxon>Poaceae</taxon>
        <taxon>PACMAD clade</taxon>
        <taxon>Panicoideae</taxon>
        <taxon>Panicodae</taxon>
        <taxon>Paniceae</taxon>
        <taxon>Panicinae</taxon>
        <taxon>Panicum</taxon>
        <taxon>Panicum sect. Hiantes</taxon>
    </lineage>
</organism>